<evidence type="ECO:0000313" key="3">
    <source>
        <dbReference type="Proteomes" id="UP001148786"/>
    </source>
</evidence>
<proteinExistence type="predicted"/>
<sequence>MYAEHGSVSLIGDTPNSGKPQDAPSHLRNRDIMRDVVRNPPSIQPQNLIYYAYFASGLRTGEVAKAAAQRPPSTSSYSETPVSSGARGCTFESTGYDISIDGTPFRIHDTVGLEDGEHGRIPTSKAIVQLYSLLRRLEGGVSLLIFCMKAPRVKESAKHNWILFYDIICQCRVPIAIVVTGLEQERDMDGWWNGNEKTFRQYGMHSHGHACITAIRGKKKSNGQYSLQREYDESMLKVKNMIKTCYQEKPRPIERVHWFQRVVYETTYEHHCWGTEVIKTKVGDMKGAMDELVDRCGMPKKDAEALAKELNKIK</sequence>
<accession>A0A9W8MV94</accession>
<dbReference type="AlphaFoldDB" id="A0A9W8MV94"/>
<dbReference type="InterPro" id="IPR027417">
    <property type="entry name" value="P-loop_NTPase"/>
</dbReference>
<gene>
    <name evidence="2" type="ORF">NLJ89_g5168</name>
</gene>
<dbReference type="EMBL" id="JANKHO010000469">
    <property type="protein sequence ID" value="KAJ3509536.1"/>
    <property type="molecule type" value="Genomic_DNA"/>
</dbReference>
<dbReference type="SUPFAM" id="SSF52540">
    <property type="entry name" value="P-loop containing nucleoside triphosphate hydrolases"/>
    <property type="match status" value="1"/>
</dbReference>
<dbReference type="Proteomes" id="UP001148786">
    <property type="component" value="Unassembled WGS sequence"/>
</dbReference>
<evidence type="ECO:0000256" key="1">
    <source>
        <dbReference type="SAM" id="MobiDB-lite"/>
    </source>
</evidence>
<evidence type="ECO:0000313" key="2">
    <source>
        <dbReference type="EMBL" id="KAJ3509536.1"/>
    </source>
</evidence>
<dbReference type="Gene3D" id="3.40.50.300">
    <property type="entry name" value="P-loop containing nucleotide triphosphate hydrolases"/>
    <property type="match status" value="1"/>
</dbReference>
<feature type="region of interest" description="Disordered" evidence="1">
    <location>
        <begin position="1"/>
        <end position="30"/>
    </location>
</feature>
<protein>
    <submittedName>
        <fullName evidence="2">Uncharacterized protein</fullName>
    </submittedName>
</protein>
<organism evidence="2 3">
    <name type="scientific">Agrocybe chaxingu</name>
    <dbReference type="NCBI Taxonomy" id="84603"/>
    <lineage>
        <taxon>Eukaryota</taxon>
        <taxon>Fungi</taxon>
        <taxon>Dikarya</taxon>
        <taxon>Basidiomycota</taxon>
        <taxon>Agaricomycotina</taxon>
        <taxon>Agaricomycetes</taxon>
        <taxon>Agaricomycetidae</taxon>
        <taxon>Agaricales</taxon>
        <taxon>Agaricineae</taxon>
        <taxon>Strophariaceae</taxon>
        <taxon>Agrocybe</taxon>
    </lineage>
</organism>
<keyword evidence="3" id="KW-1185">Reference proteome</keyword>
<name>A0A9W8MV94_9AGAR</name>
<dbReference type="OrthoDB" id="8954335at2759"/>
<comment type="caution">
    <text evidence="2">The sequence shown here is derived from an EMBL/GenBank/DDBJ whole genome shotgun (WGS) entry which is preliminary data.</text>
</comment>
<reference evidence="2" key="1">
    <citation type="submission" date="2022-07" db="EMBL/GenBank/DDBJ databases">
        <title>Genome Sequence of Agrocybe chaxingu.</title>
        <authorList>
            <person name="Buettner E."/>
        </authorList>
    </citation>
    <scope>NUCLEOTIDE SEQUENCE</scope>
    <source>
        <strain evidence="2">MP-N11</strain>
    </source>
</reference>